<proteinExistence type="inferred from homology"/>
<dbReference type="GO" id="GO:1901678">
    <property type="term" value="P:iron coordination entity transport"/>
    <property type="evidence" value="ECO:0007669"/>
    <property type="project" value="UniProtKB-ARBA"/>
</dbReference>
<sequence>MRTTLRVLVSAMLCVMLGTVTACSTSPHREASSDSITAASTEGGTSYPLTLKTPYGTTVLKSKPTRVAIAGEVGDTENVLSLGIVPVLAPKFQLQWPWIDADARAKITQTYEGGADGELPLEKFVTARPDVIIAVTDTKLKQHFDKLSQVAPVVAFPDKPATTQFDWRDSLRLIGAALGRGTEAAKQITATNDKIDGVKKRHPEFAGKSITFAIDYGPGYGLTFYTGKGSPGEALFHRLGFDPSDHADRFTGERPQVSDEQLALLDSDIVVVNYNTGETAKKKLESNKLFANVPAVKQGHYVGLLPQGGTSPLAWSMARPTAANLQWSIGYLVPKIATVTKKAS</sequence>
<evidence type="ECO:0000256" key="4">
    <source>
        <dbReference type="ARBA" id="ARBA00022729"/>
    </source>
</evidence>
<reference evidence="8" key="1">
    <citation type="journal article" date="2021" name="Int. J. Syst. Evol. Microbiol.">
        <title>Actinocatenispora comari sp. nov., an endophytic actinomycete isolated from aerial parts of Comarum salesowianum.</title>
        <authorList>
            <person name="Oyunbileg N."/>
            <person name="Iizaka Y."/>
            <person name="Hamada M."/>
            <person name="Davaapurev B.O."/>
            <person name="Fukumoto A."/>
            <person name="Tsetseg B."/>
            <person name="Kato F."/>
            <person name="Tamura T."/>
            <person name="Batkhuu J."/>
            <person name="Anzai Y."/>
        </authorList>
    </citation>
    <scope>NUCLEOTIDE SEQUENCE [LARGE SCALE GENOMIC DNA]</scope>
    <source>
        <strain evidence="8">NUM-2625</strain>
    </source>
</reference>
<dbReference type="InterPro" id="IPR002491">
    <property type="entry name" value="ABC_transptr_periplasmic_BD"/>
</dbReference>
<accession>A0A8J4AAV8</accession>
<gene>
    <name evidence="7" type="ORF">NUM_06530</name>
</gene>
<evidence type="ECO:0000256" key="2">
    <source>
        <dbReference type="ARBA" id="ARBA00008814"/>
    </source>
</evidence>
<dbReference type="GO" id="GO:0030288">
    <property type="term" value="C:outer membrane-bounded periplasmic space"/>
    <property type="evidence" value="ECO:0007669"/>
    <property type="project" value="TreeGrafter"/>
</dbReference>
<evidence type="ECO:0000313" key="8">
    <source>
        <dbReference type="Proteomes" id="UP000614996"/>
    </source>
</evidence>
<dbReference type="InterPro" id="IPR051313">
    <property type="entry name" value="Bact_iron-sidero_bind"/>
</dbReference>
<dbReference type="PANTHER" id="PTHR30532:SF24">
    <property type="entry name" value="FERRIC ENTEROBACTIN-BINDING PERIPLASMIC PROTEIN FEPB"/>
    <property type="match status" value="1"/>
</dbReference>
<comment type="caution">
    <text evidence="7">The sequence shown here is derived from an EMBL/GenBank/DDBJ whole genome shotgun (WGS) entry which is preliminary data.</text>
</comment>
<dbReference type="Pfam" id="PF01497">
    <property type="entry name" value="Peripla_BP_2"/>
    <property type="match status" value="1"/>
</dbReference>
<evidence type="ECO:0000256" key="3">
    <source>
        <dbReference type="ARBA" id="ARBA00022448"/>
    </source>
</evidence>
<feature type="signal peptide" evidence="5">
    <location>
        <begin position="1"/>
        <end position="22"/>
    </location>
</feature>
<keyword evidence="4 5" id="KW-0732">Signal</keyword>
<dbReference type="AlphaFoldDB" id="A0A8J4AAV8"/>
<dbReference type="PROSITE" id="PS50983">
    <property type="entry name" value="FE_B12_PBP"/>
    <property type="match status" value="1"/>
</dbReference>
<protein>
    <submittedName>
        <fullName evidence="7">Iron siderophore-binding protein</fullName>
    </submittedName>
</protein>
<keyword evidence="8" id="KW-1185">Reference proteome</keyword>
<keyword evidence="3" id="KW-0813">Transport</keyword>
<dbReference type="RefSeq" id="WP_207123020.1">
    <property type="nucleotide sequence ID" value="NZ_BOPO01000006.1"/>
</dbReference>
<organism evidence="7 8">
    <name type="scientific">Actinocatenispora comari</name>
    <dbReference type="NCBI Taxonomy" id="2807577"/>
    <lineage>
        <taxon>Bacteria</taxon>
        <taxon>Bacillati</taxon>
        <taxon>Actinomycetota</taxon>
        <taxon>Actinomycetes</taxon>
        <taxon>Micromonosporales</taxon>
        <taxon>Micromonosporaceae</taxon>
        <taxon>Actinocatenispora</taxon>
    </lineage>
</organism>
<evidence type="ECO:0000256" key="1">
    <source>
        <dbReference type="ARBA" id="ARBA00004196"/>
    </source>
</evidence>
<dbReference type="SUPFAM" id="SSF53807">
    <property type="entry name" value="Helical backbone' metal receptor"/>
    <property type="match status" value="1"/>
</dbReference>
<dbReference type="PANTHER" id="PTHR30532">
    <property type="entry name" value="IRON III DICITRATE-BINDING PERIPLASMIC PROTEIN"/>
    <property type="match status" value="1"/>
</dbReference>
<comment type="subcellular location">
    <subcellularLocation>
        <location evidence="1">Cell envelope</location>
    </subcellularLocation>
</comment>
<dbReference type="Proteomes" id="UP000614996">
    <property type="component" value="Unassembled WGS sequence"/>
</dbReference>
<evidence type="ECO:0000256" key="5">
    <source>
        <dbReference type="SAM" id="SignalP"/>
    </source>
</evidence>
<comment type="similarity">
    <text evidence="2">Belongs to the bacterial solute-binding protein 8 family.</text>
</comment>
<dbReference type="EMBL" id="BOPO01000006">
    <property type="protein sequence ID" value="GIL25398.1"/>
    <property type="molecule type" value="Genomic_DNA"/>
</dbReference>
<feature type="chain" id="PRO_5035290111" evidence="5">
    <location>
        <begin position="23"/>
        <end position="344"/>
    </location>
</feature>
<evidence type="ECO:0000313" key="7">
    <source>
        <dbReference type="EMBL" id="GIL25398.1"/>
    </source>
</evidence>
<evidence type="ECO:0000259" key="6">
    <source>
        <dbReference type="PROSITE" id="PS50983"/>
    </source>
</evidence>
<dbReference type="Gene3D" id="3.40.50.1980">
    <property type="entry name" value="Nitrogenase molybdenum iron protein domain"/>
    <property type="match status" value="2"/>
</dbReference>
<dbReference type="PROSITE" id="PS51257">
    <property type="entry name" value="PROKAR_LIPOPROTEIN"/>
    <property type="match status" value="1"/>
</dbReference>
<feature type="domain" description="Fe/B12 periplasmic-binding" evidence="6">
    <location>
        <begin position="67"/>
        <end position="340"/>
    </location>
</feature>
<name>A0A8J4AAV8_9ACTN</name>